<keyword evidence="1" id="KW-0472">Membrane</keyword>
<dbReference type="GO" id="GO:0008028">
    <property type="term" value="F:monocarboxylic acid transmembrane transporter activity"/>
    <property type="evidence" value="ECO:0000318"/>
    <property type="project" value="GO_Central"/>
</dbReference>
<dbReference type="GO" id="GO:0015718">
    <property type="term" value="P:monocarboxylic acid transport"/>
    <property type="evidence" value="ECO:0000318"/>
    <property type="project" value="GO_Central"/>
</dbReference>
<dbReference type="InterPro" id="IPR050327">
    <property type="entry name" value="Proton-linked_MCT"/>
</dbReference>
<feature type="transmembrane region" description="Helical" evidence="1">
    <location>
        <begin position="311"/>
        <end position="333"/>
    </location>
</feature>
<feature type="transmembrane region" description="Helical" evidence="1">
    <location>
        <begin position="20"/>
        <end position="46"/>
    </location>
</feature>
<gene>
    <name evidence="2" type="primary">AUGUSTUS-3.0.2_07066</name>
    <name evidence="2" type="ORF">TcasGA2_TC007066</name>
</gene>
<keyword evidence="3" id="KW-1185">Reference proteome</keyword>
<dbReference type="HOGENOM" id="CLU_001265_59_2_1"/>
<dbReference type="PhylomeDB" id="D2A1Q7"/>
<evidence type="ECO:0000313" key="2">
    <source>
        <dbReference type="EMBL" id="EFA01508.1"/>
    </source>
</evidence>
<sequence length="466" mass="51275">METPKPKLEKYQLVAPDGGWGYVVAAALTLMISVTIIPMSSFGLIFGRFLASIGDETTGTTLANGIFNTCFNITGLAANNLLQKYTYRTVALAGALVFFIGSFATIFVTTLPQMVLSFGVIQGLGMGLMFPAFFTALNSYFDRKLNIVNAVAQAFMVVAGMSFPFVGQFFMEKFGFRGSVALISGLSVHCILAAFTLQPVEWHLIKQKITLEQEELLGLDDGKYVMPKPRASIISLGDRAVSVTTLNKPQAKKSNFLQNLAKSMDLAMFKDPVYVNISLGLSLGFTADVAFISIIPLVLINAGFNSHETAFFMSIFFAADLCARIFLTVISAATKIKNRYYFLTGSALLVIFRTAFVARNDYYWKLATVASVGFLRAFIQTPLPVVISEQYSENFSTAFSLYMVVCGVVCFIFGPLMSFVKKVTQSDVMVVHLLSLAYLTCVATWTIELIIKRLRKKQDRTQGAKK</sequence>
<dbReference type="STRING" id="7070.D2A1Q7"/>
<protein>
    <submittedName>
        <fullName evidence="2">Monocarboxylate transporter 7-like Protein</fullName>
    </submittedName>
</protein>
<feature type="transmembrane region" description="Helical" evidence="1">
    <location>
        <begin position="429"/>
        <end position="451"/>
    </location>
</feature>
<dbReference type="SUPFAM" id="SSF103473">
    <property type="entry name" value="MFS general substrate transporter"/>
    <property type="match status" value="1"/>
</dbReference>
<dbReference type="PANTHER" id="PTHR11360:SF309">
    <property type="entry name" value="MONOCARBOXYLATE TRANSPORTER 7-LIKE PROTEIN"/>
    <property type="match status" value="1"/>
</dbReference>
<dbReference type="EMBL" id="KQ971338">
    <property type="protein sequence ID" value="EFA01508.1"/>
    <property type="molecule type" value="Genomic_DNA"/>
</dbReference>
<feature type="transmembrane region" description="Helical" evidence="1">
    <location>
        <begin position="399"/>
        <end position="417"/>
    </location>
</feature>
<dbReference type="InterPro" id="IPR011701">
    <property type="entry name" value="MFS"/>
</dbReference>
<feature type="transmembrane region" description="Helical" evidence="1">
    <location>
        <begin position="273"/>
        <end position="299"/>
    </location>
</feature>
<name>D2A1Q7_TRICA</name>
<feature type="transmembrane region" description="Helical" evidence="1">
    <location>
        <begin position="176"/>
        <end position="197"/>
    </location>
</feature>
<feature type="transmembrane region" description="Helical" evidence="1">
    <location>
        <begin position="147"/>
        <end position="170"/>
    </location>
</feature>
<accession>D2A1Q7</accession>
<feature type="transmembrane region" description="Helical" evidence="1">
    <location>
        <begin position="90"/>
        <end position="108"/>
    </location>
</feature>
<dbReference type="GO" id="GO:0005886">
    <property type="term" value="C:plasma membrane"/>
    <property type="evidence" value="ECO:0000318"/>
    <property type="project" value="GO_Central"/>
</dbReference>
<evidence type="ECO:0000256" key="1">
    <source>
        <dbReference type="SAM" id="Phobius"/>
    </source>
</evidence>
<evidence type="ECO:0000313" key="3">
    <source>
        <dbReference type="Proteomes" id="UP000007266"/>
    </source>
</evidence>
<dbReference type="KEGG" id="tca:100141623"/>
<dbReference type="OMA" id="FAMLVMH"/>
<dbReference type="PANTHER" id="PTHR11360">
    <property type="entry name" value="MONOCARBOXYLATE TRANSPORTER"/>
    <property type="match status" value="1"/>
</dbReference>
<organism evidence="2 3">
    <name type="scientific">Tribolium castaneum</name>
    <name type="common">Red flour beetle</name>
    <dbReference type="NCBI Taxonomy" id="7070"/>
    <lineage>
        <taxon>Eukaryota</taxon>
        <taxon>Metazoa</taxon>
        <taxon>Ecdysozoa</taxon>
        <taxon>Arthropoda</taxon>
        <taxon>Hexapoda</taxon>
        <taxon>Insecta</taxon>
        <taxon>Pterygota</taxon>
        <taxon>Neoptera</taxon>
        <taxon>Endopterygota</taxon>
        <taxon>Coleoptera</taxon>
        <taxon>Polyphaga</taxon>
        <taxon>Cucujiformia</taxon>
        <taxon>Tenebrionidae</taxon>
        <taxon>Tenebrionidae incertae sedis</taxon>
        <taxon>Tribolium</taxon>
    </lineage>
</organism>
<reference evidence="2 3" key="2">
    <citation type="journal article" date="2010" name="Nucleic Acids Res.">
        <title>BeetleBase in 2010: revisions to provide comprehensive genomic information for Tribolium castaneum.</title>
        <authorList>
            <person name="Kim H.S."/>
            <person name="Murphy T."/>
            <person name="Xia J."/>
            <person name="Caragea D."/>
            <person name="Park Y."/>
            <person name="Beeman R.W."/>
            <person name="Lorenzen M.D."/>
            <person name="Butcher S."/>
            <person name="Manak J.R."/>
            <person name="Brown S.J."/>
        </authorList>
    </citation>
    <scope>GENOME REANNOTATION</scope>
    <source>
        <strain evidence="2 3">Georgia GA2</strain>
    </source>
</reference>
<feature type="transmembrane region" description="Helical" evidence="1">
    <location>
        <begin position="114"/>
        <end position="135"/>
    </location>
</feature>
<proteinExistence type="predicted"/>
<dbReference type="eggNOG" id="KOG2504">
    <property type="taxonomic scope" value="Eukaryota"/>
</dbReference>
<dbReference type="AlphaFoldDB" id="D2A1Q7"/>
<keyword evidence="1" id="KW-1133">Transmembrane helix</keyword>
<dbReference type="Proteomes" id="UP000007266">
    <property type="component" value="Linkage group 4"/>
</dbReference>
<feature type="transmembrane region" description="Helical" evidence="1">
    <location>
        <begin position="362"/>
        <end position="379"/>
    </location>
</feature>
<dbReference type="Gene3D" id="1.20.1250.20">
    <property type="entry name" value="MFS general substrate transporter like domains"/>
    <property type="match status" value="1"/>
</dbReference>
<dbReference type="InterPro" id="IPR036259">
    <property type="entry name" value="MFS_trans_sf"/>
</dbReference>
<reference evidence="2 3" key="1">
    <citation type="journal article" date="2008" name="Nature">
        <title>The genome of the model beetle and pest Tribolium castaneum.</title>
        <authorList>
            <consortium name="Tribolium Genome Sequencing Consortium"/>
            <person name="Richards S."/>
            <person name="Gibbs R.A."/>
            <person name="Weinstock G.M."/>
            <person name="Brown S.J."/>
            <person name="Denell R."/>
            <person name="Beeman R.W."/>
            <person name="Gibbs R."/>
            <person name="Beeman R.W."/>
            <person name="Brown S.J."/>
            <person name="Bucher G."/>
            <person name="Friedrich M."/>
            <person name="Grimmelikhuijzen C.J."/>
            <person name="Klingler M."/>
            <person name="Lorenzen M."/>
            <person name="Richards S."/>
            <person name="Roth S."/>
            <person name="Schroder R."/>
            <person name="Tautz D."/>
            <person name="Zdobnov E.M."/>
            <person name="Muzny D."/>
            <person name="Gibbs R.A."/>
            <person name="Weinstock G.M."/>
            <person name="Attaway T."/>
            <person name="Bell S."/>
            <person name="Buhay C.J."/>
            <person name="Chandrabose M.N."/>
            <person name="Chavez D."/>
            <person name="Clerk-Blankenburg K.P."/>
            <person name="Cree A."/>
            <person name="Dao M."/>
            <person name="Davis C."/>
            <person name="Chacko J."/>
            <person name="Dinh H."/>
            <person name="Dugan-Rocha S."/>
            <person name="Fowler G."/>
            <person name="Garner T.T."/>
            <person name="Garnes J."/>
            <person name="Gnirke A."/>
            <person name="Hawes A."/>
            <person name="Hernandez J."/>
            <person name="Hines S."/>
            <person name="Holder M."/>
            <person name="Hume J."/>
            <person name="Jhangiani S.N."/>
            <person name="Joshi V."/>
            <person name="Khan Z.M."/>
            <person name="Jackson L."/>
            <person name="Kovar C."/>
            <person name="Kowis A."/>
            <person name="Lee S."/>
            <person name="Lewis L.R."/>
            <person name="Margolis J."/>
            <person name="Morgan M."/>
            <person name="Nazareth L.V."/>
            <person name="Nguyen N."/>
            <person name="Okwuonu G."/>
            <person name="Parker D."/>
            <person name="Richards S."/>
            <person name="Ruiz S.J."/>
            <person name="Santibanez J."/>
            <person name="Savard J."/>
            <person name="Scherer S.E."/>
            <person name="Schneider B."/>
            <person name="Sodergren E."/>
            <person name="Tautz D."/>
            <person name="Vattahil S."/>
            <person name="Villasana D."/>
            <person name="White C.S."/>
            <person name="Wright R."/>
            <person name="Park Y."/>
            <person name="Beeman R.W."/>
            <person name="Lord J."/>
            <person name="Oppert B."/>
            <person name="Lorenzen M."/>
            <person name="Brown S."/>
            <person name="Wang L."/>
            <person name="Savard J."/>
            <person name="Tautz D."/>
            <person name="Richards S."/>
            <person name="Weinstock G."/>
            <person name="Gibbs R.A."/>
            <person name="Liu Y."/>
            <person name="Worley K."/>
            <person name="Weinstock G."/>
            <person name="Elsik C.G."/>
            <person name="Reese J.T."/>
            <person name="Elhaik E."/>
            <person name="Landan G."/>
            <person name="Graur D."/>
            <person name="Arensburger P."/>
            <person name="Atkinson P."/>
            <person name="Beeman R.W."/>
            <person name="Beidler J."/>
            <person name="Brown S.J."/>
            <person name="Demuth J.P."/>
            <person name="Drury D.W."/>
            <person name="Du Y.Z."/>
            <person name="Fujiwara H."/>
            <person name="Lorenzen M."/>
            <person name="Maselli V."/>
            <person name="Osanai M."/>
            <person name="Park Y."/>
            <person name="Robertson H.M."/>
            <person name="Tu Z."/>
            <person name="Wang J.J."/>
            <person name="Wang S."/>
            <person name="Richards S."/>
            <person name="Song H."/>
            <person name="Zhang L."/>
            <person name="Sodergren E."/>
            <person name="Werner D."/>
            <person name="Stanke M."/>
            <person name="Morgenstern B."/>
            <person name="Solovyev V."/>
            <person name="Kosarev P."/>
            <person name="Brown G."/>
            <person name="Chen H.C."/>
            <person name="Ermolaeva O."/>
            <person name="Hlavina W."/>
            <person name="Kapustin Y."/>
            <person name="Kiryutin B."/>
            <person name="Kitts P."/>
            <person name="Maglott D."/>
            <person name="Pruitt K."/>
            <person name="Sapojnikov V."/>
            <person name="Souvorov A."/>
            <person name="Mackey A.J."/>
            <person name="Waterhouse R.M."/>
            <person name="Wyder S."/>
            <person name="Zdobnov E.M."/>
            <person name="Zdobnov E.M."/>
            <person name="Wyder S."/>
            <person name="Kriventseva E.V."/>
            <person name="Kadowaki T."/>
            <person name="Bork P."/>
            <person name="Aranda M."/>
            <person name="Bao R."/>
            <person name="Beermann A."/>
            <person name="Berns N."/>
            <person name="Bolognesi R."/>
            <person name="Bonneton F."/>
            <person name="Bopp D."/>
            <person name="Brown S.J."/>
            <person name="Bucher G."/>
            <person name="Butts T."/>
            <person name="Chaumot A."/>
            <person name="Denell R.E."/>
            <person name="Ferrier D.E."/>
            <person name="Friedrich M."/>
            <person name="Gordon C.M."/>
            <person name="Jindra M."/>
            <person name="Klingler M."/>
            <person name="Lan Q."/>
            <person name="Lattorff H.M."/>
            <person name="Laudet V."/>
            <person name="von Levetsow C."/>
            <person name="Liu Z."/>
            <person name="Lutz R."/>
            <person name="Lynch J.A."/>
            <person name="da Fonseca R.N."/>
            <person name="Posnien N."/>
            <person name="Reuter R."/>
            <person name="Roth S."/>
            <person name="Savard J."/>
            <person name="Schinko J.B."/>
            <person name="Schmitt C."/>
            <person name="Schoppmeier M."/>
            <person name="Schroder R."/>
            <person name="Shippy T.D."/>
            <person name="Simonnet F."/>
            <person name="Marques-Souza H."/>
            <person name="Tautz D."/>
            <person name="Tomoyasu Y."/>
            <person name="Trauner J."/>
            <person name="Van der Zee M."/>
            <person name="Vervoort M."/>
            <person name="Wittkopp N."/>
            <person name="Wimmer E.A."/>
            <person name="Yang X."/>
            <person name="Jones A.K."/>
            <person name="Sattelle D.B."/>
            <person name="Ebert P.R."/>
            <person name="Nelson D."/>
            <person name="Scott J.G."/>
            <person name="Beeman R.W."/>
            <person name="Muthukrishnan S."/>
            <person name="Kramer K.J."/>
            <person name="Arakane Y."/>
            <person name="Beeman R.W."/>
            <person name="Zhu Q."/>
            <person name="Hogenkamp D."/>
            <person name="Dixit R."/>
            <person name="Oppert B."/>
            <person name="Jiang H."/>
            <person name="Zou Z."/>
            <person name="Marshall J."/>
            <person name="Elpidina E."/>
            <person name="Vinokurov K."/>
            <person name="Oppert C."/>
            <person name="Zou Z."/>
            <person name="Evans J."/>
            <person name="Lu Z."/>
            <person name="Zhao P."/>
            <person name="Sumathipala N."/>
            <person name="Altincicek B."/>
            <person name="Vilcinskas A."/>
            <person name="Williams M."/>
            <person name="Hultmark D."/>
            <person name="Hetru C."/>
            <person name="Jiang H."/>
            <person name="Grimmelikhuijzen C.J."/>
            <person name="Hauser F."/>
            <person name="Cazzamali G."/>
            <person name="Williamson M."/>
            <person name="Park Y."/>
            <person name="Li B."/>
            <person name="Tanaka Y."/>
            <person name="Predel R."/>
            <person name="Neupert S."/>
            <person name="Schachtner J."/>
            <person name="Verleyen P."/>
            <person name="Raible F."/>
            <person name="Bork P."/>
            <person name="Friedrich M."/>
            <person name="Walden K.K."/>
            <person name="Robertson H.M."/>
            <person name="Angeli S."/>
            <person name="Foret S."/>
            <person name="Bucher G."/>
            <person name="Schuetz S."/>
            <person name="Maleszka R."/>
            <person name="Wimmer E.A."/>
            <person name="Beeman R.W."/>
            <person name="Lorenzen M."/>
            <person name="Tomoyasu Y."/>
            <person name="Miller S.C."/>
            <person name="Grossmann D."/>
            <person name="Bucher G."/>
        </authorList>
    </citation>
    <scope>NUCLEOTIDE SEQUENCE [LARGE SCALE GENOMIC DNA]</scope>
    <source>
        <strain evidence="2 3">Georgia GA2</strain>
    </source>
</reference>
<keyword evidence="1" id="KW-0812">Transmembrane</keyword>
<dbReference type="InParanoid" id="D2A1Q7"/>
<dbReference type="OrthoDB" id="6499973at2759"/>
<dbReference type="Pfam" id="PF07690">
    <property type="entry name" value="MFS_1"/>
    <property type="match status" value="1"/>
</dbReference>
<feature type="transmembrane region" description="Helical" evidence="1">
    <location>
        <begin position="340"/>
        <end position="356"/>
    </location>
</feature>